<dbReference type="PANTHER" id="PTHR45784:SF3">
    <property type="entry name" value="C-TYPE LECTIN DOMAIN FAMILY 4 MEMBER K-LIKE-RELATED"/>
    <property type="match status" value="1"/>
</dbReference>
<dbReference type="Pfam" id="PF00059">
    <property type="entry name" value="Lectin_C"/>
    <property type="match status" value="1"/>
</dbReference>
<dbReference type="GeneTree" id="ENSGT01110000267414"/>
<reference evidence="2" key="1">
    <citation type="submission" date="2025-08" db="UniProtKB">
        <authorList>
            <consortium name="Ensembl"/>
        </authorList>
    </citation>
    <scope>IDENTIFICATION</scope>
</reference>
<dbReference type="SMART" id="SM00034">
    <property type="entry name" value="CLECT"/>
    <property type="match status" value="1"/>
</dbReference>
<dbReference type="InterPro" id="IPR016187">
    <property type="entry name" value="CTDL_fold"/>
</dbReference>
<dbReference type="SUPFAM" id="SSF56436">
    <property type="entry name" value="C-type lectin-like"/>
    <property type="match status" value="1"/>
</dbReference>
<evidence type="ECO:0000313" key="2">
    <source>
        <dbReference type="Ensembl" id="ENSDLAP00005010422.2"/>
    </source>
</evidence>
<dbReference type="PROSITE" id="PS50041">
    <property type="entry name" value="C_TYPE_LECTIN_2"/>
    <property type="match status" value="1"/>
</dbReference>
<organism evidence="2 3">
    <name type="scientific">Dicentrarchus labrax</name>
    <name type="common">European seabass</name>
    <name type="synonym">Morone labrax</name>
    <dbReference type="NCBI Taxonomy" id="13489"/>
    <lineage>
        <taxon>Eukaryota</taxon>
        <taxon>Metazoa</taxon>
        <taxon>Chordata</taxon>
        <taxon>Craniata</taxon>
        <taxon>Vertebrata</taxon>
        <taxon>Euteleostomi</taxon>
        <taxon>Actinopterygii</taxon>
        <taxon>Neopterygii</taxon>
        <taxon>Teleostei</taxon>
        <taxon>Neoteleostei</taxon>
        <taxon>Acanthomorphata</taxon>
        <taxon>Eupercaria</taxon>
        <taxon>Moronidae</taxon>
        <taxon>Dicentrarchus</taxon>
    </lineage>
</organism>
<dbReference type="PANTHER" id="PTHR45784">
    <property type="entry name" value="C-TYPE LECTIN DOMAIN FAMILY 20 MEMBER A-RELATED"/>
    <property type="match status" value="1"/>
</dbReference>
<feature type="domain" description="C-type lectin" evidence="1">
    <location>
        <begin position="50"/>
        <end position="157"/>
    </location>
</feature>
<evidence type="ECO:0000259" key="1">
    <source>
        <dbReference type="PROSITE" id="PS50041"/>
    </source>
</evidence>
<protein>
    <recommendedName>
        <fullName evidence="1">C-type lectin domain-containing protein</fullName>
    </recommendedName>
</protein>
<name>A0A8C4DX13_DICLA</name>
<sequence length="254" mass="28400">MCALVNVLSSNPAVVSLGLLMTLVEFVCLLCRLSGCVLVCHLHTDDVIRYFHAVDTKTTWTEAQRYCRETFTDLATIQDPTNNNEAIQTMQSGKFWIGLSLNDSGWKWSHWDQSDSVQTRFTNWADKEPRFQECVTISGLGEWSAIDCGVEHHVMCYSGESEGFSVWFLFGQKVRASAREDGNETYTEDRVLLSDEQLYKSAAMLTLEVNSGFIETCQTVHSVSAPDSYGSGRIKTVEGELNMTSSSDIITVQS</sequence>
<reference evidence="2" key="2">
    <citation type="submission" date="2025-09" db="UniProtKB">
        <authorList>
            <consortium name="Ensembl"/>
        </authorList>
    </citation>
    <scope>IDENTIFICATION</scope>
</reference>
<dbReference type="Ensembl" id="ENSDLAT00005011422.2">
    <property type="protein sequence ID" value="ENSDLAP00005010422.2"/>
    <property type="gene ID" value="ENSDLAG00005005434.2"/>
</dbReference>
<dbReference type="Gene3D" id="3.10.100.10">
    <property type="entry name" value="Mannose-Binding Protein A, subunit A"/>
    <property type="match status" value="1"/>
</dbReference>
<dbReference type="InterPro" id="IPR016186">
    <property type="entry name" value="C-type_lectin-like/link_sf"/>
</dbReference>
<dbReference type="InterPro" id="IPR001304">
    <property type="entry name" value="C-type_lectin-like"/>
</dbReference>
<accession>A0A8C4DX13</accession>
<dbReference type="Proteomes" id="UP000694389">
    <property type="component" value="Unassembled WGS sequence"/>
</dbReference>
<proteinExistence type="predicted"/>
<keyword evidence="3" id="KW-1185">Reference proteome</keyword>
<dbReference type="AlphaFoldDB" id="A0A8C4DX13"/>
<evidence type="ECO:0000313" key="3">
    <source>
        <dbReference type="Proteomes" id="UP000694389"/>
    </source>
</evidence>